<comment type="catalytic activity">
    <reaction evidence="16">
        <text>Preferential cleavage: (Ac)2-L-Lys-D-Ala-|-D-Ala. Also transpeptidation of peptidyl-alanyl moieties that are N-acyl substituents of D-alanine.</text>
        <dbReference type="EC" id="3.4.16.4"/>
    </reaction>
</comment>
<dbReference type="HAMAP" id="MF_02080">
    <property type="entry name" value="FtsI_transpept"/>
    <property type="match status" value="1"/>
</dbReference>
<dbReference type="InterPro" id="IPR037532">
    <property type="entry name" value="FtsI_transpept"/>
</dbReference>
<keyword evidence="8 16" id="KW-0378">Hydrolase</keyword>
<dbReference type="GO" id="GO:0008658">
    <property type="term" value="F:penicillin binding"/>
    <property type="evidence" value="ECO:0007669"/>
    <property type="project" value="InterPro"/>
</dbReference>
<comment type="subcellular location">
    <subcellularLocation>
        <location evidence="16">Cell inner membrane</location>
        <topology evidence="16">Single-pass membrane protein</topology>
    </subcellularLocation>
    <subcellularLocation>
        <location evidence="1">Membrane</location>
    </subcellularLocation>
</comment>
<keyword evidence="3 16" id="KW-0997">Cell inner membrane</keyword>
<keyword evidence="7 16" id="KW-0812">Transmembrane</keyword>
<sequence length="575" mass="62982">MPPSSTRQSAVTIERPSYIAWRFYLVLSIILLAVVGLALRVFELSILSQDFLRHQGDERVLRLVSTPAFRGMIVDRNGFPLAVSTSVYSAWINPQEFSPARDQLDDLARLLQVKALSITSIAKNGLKKNREFVYLKRSLSPETAAQVKSLNVPGVYLQEEYRRYYPEGEVTAQVVGITNIDDKGQEGIELAYNEWLQGEPGKKWVVKDRIGRVISDVQTLQDQRPGRDLVLSIDRRIQYLAYRELLAGVVEKQAASGSAIVLDVKTGEILAMVNVPSFNPNNRKGAKHESYRNRAVTDIFEPGSTVKAFTIASALESGRFKPDSIIDTSPGWMRVGHNVVKDKKNNGLLSLSQILQVSSNMGAAKLVLAMPPDQLWSVLNRVGFGEATGVGFPGEQTGMLIRHNPWGSFVLATLSFGYAMSATSLQLTRAYSVLANHGVKLPVSLLKLAKPPTGKQVLDPVIAREMLILLESVFAKGGSAHTISVPGYRVAGKTGTAKKAGQGGYEKHRYISSFVGIAPVSDPRLVVTVVIDDPMGKDYYGALVSGPVFQRIMSGALRLLDVPPDNESEKSDISM</sequence>
<dbReference type="GO" id="GO:0005886">
    <property type="term" value="C:plasma membrane"/>
    <property type="evidence" value="ECO:0007669"/>
    <property type="project" value="UniProtKB-SubCell"/>
</dbReference>
<dbReference type="GO" id="GO:0006508">
    <property type="term" value="P:proteolysis"/>
    <property type="evidence" value="ECO:0007669"/>
    <property type="project" value="UniProtKB-KW"/>
</dbReference>
<reference evidence="19 20" key="1">
    <citation type="submission" date="2019-08" db="EMBL/GenBank/DDBJ databases">
        <authorList>
            <person name="Guy L."/>
        </authorList>
    </citation>
    <scope>NUCLEOTIDE SEQUENCE [LARGE SCALE GENOMIC DNA]</scope>
    <source>
        <strain evidence="19 20">SGT-108</strain>
    </source>
</reference>
<dbReference type="PANTHER" id="PTHR30627">
    <property type="entry name" value="PEPTIDOGLYCAN D,D-TRANSPEPTIDASE"/>
    <property type="match status" value="1"/>
</dbReference>
<dbReference type="Gene3D" id="3.90.1310.10">
    <property type="entry name" value="Penicillin-binding protein 2a (Domain 2)"/>
    <property type="match status" value="1"/>
</dbReference>
<keyword evidence="12 16" id="KW-0472">Membrane</keyword>
<evidence type="ECO:0000313" key="19">
    <source>
        <dbReference type="EMBL" id="VVC76349.1"/>
    </source>
</evidence>
<dbReference type="Gene3D" id="3.30.450.330">
    <property type="match status" value="1"/>
</dbReference>
<feature type="active site" description="Acyl-ester intermediate" evidence="16">
    <location>
        <position position="304"/>
    </location>
</feature>
<keyword evidence="20" id="KW-1185">Reference proteome</keyword>
<evidence type="ECO:0000256" key="15">
    <source>
        <dbReference type="ARBA" id="ARBA00023316"/>
    </source>
</evidence>
<keyword evidence="11 16" id="KW-1133">Transmembrane helix</keyword>
<keyword evidence="14 16" id="KW-0131">Cell cycle</keyword>
<keyword evidence="5 16" id="KW-0121">Carboxypeptidase</keyword>
<dbReference type="GO" id="GO:0000917">
    <property type="term" value="P:division septum assembly"/>
    <property type="evidence" value="ECO:0007669"/>
    <property type="project" value="UniProtKB-KW"/>
</dbReference>
<dbReference type="RefSeq" id="WP_232051863.1">
    <property type="nucleotide sequence ID" value="NZ_LR699119.1"/>
</dbReference>
<evidence type="ECO:0000256" key="5">
    <source>
        <dbReference type="ARBA" id="ARBA00022645"/>
    </source>
</evidence>
<evidence type="ECO:0000256" key="9">
    <source>
        <dbReference type="ARBA" id="ARBA00022960"/>
    </source>
</evidence>
<evidence type="ECO:0000259" key="18">
    <source>
        <dbReference type="Pfam" id="PF03717"/>
    </source>
</evidence>
<keyword evidence="4 16" id="KW-0132">Cell division</keyword>
<dbReference type="Gene3D" id="3.40.710.10">
    <property type="entry name" value="DD-peptidase/beta-lactamase superfamily"/>
    <property type="match status" value="1"/>
</dbReference>
<keyword evidence="6 16" id="KW-0645">Protease</keyword>
<dbReference type="GO" id="GO:0009252">
    <property type="term" value="P:peptidoglycan biosynthetic process"/>
    <property type="evidence" value="ECO:0007669"/>
    <property type="project" value="UniProtKB-UniRule"/>
</dbReference>
<evidence type="ECO:0000256" key="8">
    <source>
        <dbReference type="ARBA" id="ARBA00022801"/>
    </source>
</evidence>
<evidence type="ECO:0000256" key="7">
    <source>
        <dbReference type="ARBA" id="ARBA00022692"/>
    </source>
</evidence>
<keyword evidence="10 16" id="KW-0573">Peptidoglycan synthesis</keyword>
<feature type="transmembrane region" description="Helical" evidence="16">
    <location>
        <begin position="21"/>
        <end position="42"/>
    </location>
</feature>
<keyword evidence="9 16" id="KW-0133">Cell shape</keyword>
<keyword evidence="2 16" id="KW-1003">Cell membrane</keyword>
<dbReference type="EC" id="3.4.16.4" evidence="16"/>
<name>A0A5E4PH67_9COXI</name>
<dbReference type="GO" id="GO:0008360">
    <property type="term" value="P:regulation of cell shape"/>
    <property type="evidence" value="ECO:0007669"/>
    <property type="project" value="UniProtKB-KW"/>
</dbReference>
<evidence type="ECO:0000256" key="1">
    <source>
        <dbReference type="ARBA" id="ARBA00004370"/>
    </source>
</evidence>
<dbReference type="InterPro" id="IPR012338">
    <property type="entry name" value="Beta-lactam/transpept-like"/>
</dbReference>
<dbReference type="SUPFAM" id="SSF56519">
    <property type="entry name" value="Penicillin binding protein dimerisation domain"/>
    <property type="match status" value="1"/>
</dbReference>
<dbReference type="GO" id="GO:0043093">
    <property type="term" value="P:FtsZ-dependent cytokinesis"/>
    <property type="evidence" value="ECO:0007669"/>
    <property type="project" value="UniProtKB-UniRule"/>
</dbReference>
<dbReference type="InterPro" id="IPR005311">
    <property type="entry name" value="PBP_dimer"/>
</dbReference>
<dbReference type="InterPro" id="IPR050515">
    <property type="entry name" value="Beta-lactam/transpept"/>
</dbReference>
<dbReference type="GO" id="GO:0009002">
    <property type="term" value="F:serine-type D-Ala-D-Ala carboxypeptidase activity"/>
    <property type="evidence" value="ECO:0007669"/>
    <property type="project" value="UniProtKB-UniRule"/>
</dbReference>
<protein>
    <recommendedName>
        <fullName evidence="16">Peptidoglycan D,D-transpeptidase FtsI</fullName>
        <ecNumber evidence="16">3.4.16.4</ecNumber>
    </recommendedName>
    <alternativeName>
        <fullName evidence="16">Penicillin-binding protein 3</fullName>
        <shortName evidence="16">PBP-3</shortName>
    </alternativeName>
</protein>
<evidence type="ECO:0000256" key="16">
    <source>
        <dbReference type="HAMAP-Rule" id="MF_02080"/>
    </source>
</evidence>
<dbReference type="Pfam" id="PF03717">
    <property type="entry name" value="PBP_dimer"/>
    <property type="match status" value="1"/>
</dbReference>
<dbReference type="AlphaFoldDB" id="A0A5E4PH67"/>
<evidence type="ECO:0000256" key="13">
    <source>
        <dbReference type="ARBA" id="ARBA00023210"/>
    </source>
</evidence>
<evidence type="ECO:0000256" key="4">
    <source>
        <dbReference type="ARBA" id="ARBA00022618"/>
    </source>
</evidence>
<proteinExistence type="inferred from homology"/>
<evidence type="ECO:0000313" key="20">
    <source>
        <dbReference type="Proteomes" id="UP000324194"/>
    </source>
</evidence>
<accession>A0A5E4PH67</accession>
<evidence type="ECO:0000259" key="17">
    <source>
        <dbReference type="Pfam" id="PF00905"/>
    </source>
</evidence>
<evidence type="ECO:0000256" key="2">
    <source>
        <dbReference type="ARBA" id="ARBA00022475"/>
    </source>
</evidence>
<evidence type="ECO:0000256" key="11">
    <source>
        <dbReference type="ARBA" id="ARBA00022989"/>
    </source>
</evidence>
<dbReference type="EMBL" id="LR699119">
    <property type="protein sequence ID" value="VVC76349.1"/>
    <property type="molecule type" value="Genomic_DNA"/>
</dbReference>
<feature type="domain" description="Penicillin-binding protein dimerisation" evidence="18">
    <location>
        <begin position="66"/>
        <end position="216"/>
    </location>
</feature>
<gene>
    <name evidence="16 19" type="primary">ftsI</name>
    <name evidence="19" type="ORF">AQUSIP_16600</name>
</gene>
<comment type="pathway">
    <text evidence="16">Cell wall biogenesis; peptidoglycan biosynthesis.</text>
</comment>
<dbReference type="GO" id="GO:0008955">
    <property type="term" value="F:peptidoglycan glycosyltransferase activity"/>
    <property type="evidence" value="ECO:0007669"/>
    <property type="project" value="InterPro"/>
</dbReference>
<evidence type="ECO:0000256" key="12">
    <source>
        <dbReference type="ARBA" id="ARBA00023136"/>
    </source>
</evidence>
<evidence type="ECO:0000256" key="10">
    <source>
        <dbReference type="ARBA" id="ARBA00022984"/>
    </source>
</evidence>
<evidence type="ECO:0000256" key="6">
    <source>
        <dbReference type="ARBA" id="ARBA00022670"/>
    </source>
</evidence>
<dbReference type="UniPathway" id="UPA00219"/>
<evidence type="ECO:0000256" key="14">
    <source>
        <dbReference type="ARBA" id="ARBA00023306"/>
    </source>
</evidence>
<feature type="domain" description="Penicillin-binding protein transpeptidase" evidence="17">
    <location>
        <begin position="257"/>
        <end position="553"/>
    </location>
</feature>
<dbReference type="PANTHER" id="PTHR30627:SF1">
    <property type="entry name" value="PEPTIDOGLYCAN D,D-TRANSPEPTIDASE FTSI"/>
    <property type="match status" value="1"/>
</dbReference>
<dbReference type="GO" id="GO:0071555">
    <property type="term" value="P:cell wall organization"/>
    <property type="evidence" value="ECO:0007669"/>
    <property type="project" value="UniProtKB-KW"/>
</dbReference>
<keyword evidence="15 16" id="KW-0961">Cell wall biogenesis/degradation</keyword>
<comment type="similarity">
    <text evidence="16">Belongs to the transpeptidase family. FtsI subfamily.</text>
</comment>
<keyword evidence="13 16" id="KW-0717">Septation</keyword>
<dbReference type="Pfam" id="PF00905">
    <property type="entry name" value="Transpeptidase"/>
    <property type="match status" value="1"/>
</dbReference>
<dbReference type="InterPro" id="IPR001460">
    <property type="entry name" value="PCN-bd_Tpept"/>
</dbReference>
<organism evidence="19 20">
    <name type="scientific">Aquicella siphonis</name>
    <dbReference type="NCBI Taxonomy" id="254247"/>
    <lineage>
        <taxon>Bacteria</taxon>
        <taxon>Pseudomonadati</taxon>
        <taxon>Pseudomonadota</taxon>
        <taxon>Gammaproteobacteria</taxon>
        <taxon>Legionellales</taxon>
        <taxon>Coxiellaceae</taxon>
        <taxon>Aquicella</taxon>
    </lineage>
</organism>
<comment type="function">
    <text evidence="16">Catalyzes cross-linking of the peptidoglycan cell wall at the division septum.</text>
</comment>
<dbReference type="InterPro" id="IPR036138">
    <property type="entry name" value="PBP_dimer_sf"/>
</dbReference>
<dbReference type="Proteomes" id="UP000324194">
    <property type="component" value="Chromosome 1"/>
</dbReference>
<dbReference type="KEGG" id="asip:AQUSIP_16600"/>
<evidence type="ECO:0000256" key="3">
    <source>
        <dbReference type="ARBA" id="ARBA00022519"/>
    </source>
</evidence>
<dbReference type="SUPFAM" id="SSF56601">
    <property type="entry name" value="beta-lactamase/transpeptidase-like"/>
    <property type="match status" value="1"/>
</dbReference>